<evidence type="ECO:0000256" key="1">
    <source>
        <dbReference type="SAM" id="MobiDB-lite"/>
    </source>
</evidence>
<feature type="region of interest" description="Disordered" evidence="1">
    <location>
        <begin position="1"/>
        <end position="38"/>
    </location>
</feature>
<keyword evidence="3" id="KW-1185">Reference proteome</keyword>
<proteinExistence type="predicted"/>
<dbReference type="Proteomes" id="UP000027138">
    <property type="component" value="Unassembled WGS sequence"/>
</dbReference>
<gene>
    <name evidence="2" type="ORF">JCGZ_06350</name>
</gene>
<dbReference type="OrthoDB" id="10606880at2759"/>
<organism evidence="2 3">
    <name type="scientific">Jatropha curcas</name>
    <name type="common">Barbados nut</name>
    <dbReference type="NCBI Taxonomy" id="180498"/>
    <lineage>
        <taxon>Eukaryota</taxon>
        <taxon>Viridiplantae</taxon>
        <taxon>Streptophyta</taxon>
        <taxon>Embryophyta</taxon>
        <taxon>Tracheophyta</taxon>
        <taxon>Spermatophyta</taxon>
        <taxon>Magnoliopsida</taxon>
        <taxon>eudicotyledons</taxon>
        <taxon>Gunneridae</taxon>
        <taxon>Pentapetalae</taxon>
        <taxon>rosids</taxon>
        <taxon>fabids</taxon>
        <taxon>Malpighiales</taxon>
        <taxon>Euphorbiaceae</taxon>
        <taxon>Crotonoideae</taxon>
        <taxon>Jatropheae</taxon>
        <taxon>Jatropha</taxon>
    </lineage>
</organism>
<name>A0A067KRT5_JATCU</name>
<accession>A0A067KRT5</accession>
<protein>
    <submittedName>
        <fullName evidence="2">Uncharacterized protein</fullName>
    </submittedName>
</protein>
<evidence type="ECO:0000313" key="2">
    <source>
        <dbReference type="EMBL" id="KDP37693.1"/>
    </source>
</evidence>
<sequence length="132" mass="14076">MGKKKDKGKAIKEESDSPTKALSEHSEDLTKTPALNTKTSKDLQKWIEQLSQSPEVLKALQGIASSSTEDAGMSSKLKTIVPVHGTASLSQTVDSKDLSNPLMAGGLPKIQYTTQVQAVSVQVGESLNLKLL</sequence>
<dbReference type="AlphaFoldDB" id="A0A067KRT5"/>
<evidence type="ECO:0000313" key="3">
    <source>
        <dbReference type="Proteomes" id="UP000027138"/>
    </source>
</evidence>
<reference evidence="2 3" key="1">
    <citation type="journal article" date="2014" name="PLoS ONE">
        <title>Global Analysis of Gene Expression Profiles in Physic Nut (Jatropha curcas L.) Seedlings Exposed to Salt Stress.</title>
        <authorList>
            <person name="Zhang L."/>
            <person name="Zhang C."/>
            <person name="Wu P."/>
            <person name="Chen Y."/>
            <person name="Li M."/>
            <person name="Jiang H."/>
            <person name="Wu G."/>
        </authorList>
    </citation>
    <scope>NUCLEOTIDE SEQUENCE [LARGE SCALE GENOMIC DNA]</scope>
    <source>
        <strain evidence="3">cv. GZQX0401</strain>
        <tissue evidence="2">Young leaves</tissue>
    </source>
</reference>
<dbReference type="EMBL" id="KK914387">
    <property type="protein sequence ID" value="KDP37693.1"/>
    <property type="molecule type" value="Genomic_DNA"/>
</dbReference>
<feature type="compositionally biased region" description="Basic and acidic residues" evidence="1">
    <location>
        <begin position="8"/>
        <end position="30"/>
    </location>
</feature>